<organism evidence="2 3">
    <name type="scientific">Kitasatospora putterlickiae</name>
    <dbReference type="NCBI Taxonomy" id="221725"/>
    <lineage>
        <taxon>Bacteria</taxon>
        <taxon>Bacillati</taxon>
        <taxon>Actinomycetota</taxon>
        <taxon>Actinomycetes</taxon>
        <taxon>Kitasatosporales</taxon>
        <taxon>Streptomycetaceae</taxon>
        <taxon>Kitasatospora</taxon>
    </lineage>
</organism>
<accession>A0ABN1XYN2</accession>
<name>A0ABN1XYN2_9ACTN</name>
<keyword evidence="1" id="KW-0732">Signal</keyword>
<sequence>MTETTTQSFRPPRGAAMTRMALSVLTATTVAAAVTVSERGYRGFTECGAWGPAGDVRSFTVLLPPPPAPPAVPAPATGGGAAGATCPR</sequence>
<comment type="caution">
    <text evidence="2">The sequence shown here is derived from an EMBL/GenBank/DDBJ whole genome shotgun (WGS) entry which is preliminary data.</text>
</comment>
<evidence type="ECO:0000313" key="2">
    <source>
        <dbReference type="EMBL" id="GAA1393085.1"/>
    </source>
</evidence>
<dbReference type="EMBL" id="BAAAKJ010000132">
    <property type="protein sequence ID" value="GAA1393085.1"/>
    <property type="molecule type" value="Genomic_DNA"/>
</dbReference>
<proteinExistence type="predicted"/>
<reference evidence="2 3" key="1">
    <citation type="journal article" date="2019" name="Int. J. Syst. Evol. Microbiol.">
        <title>The Global Catalogue of Microorganisms (GCM) 10K type strain sequencing project: providing services to taxonomists for standard genome sequencing and annotation.</title>
        <authorList>
            <consortium name="The Broad Institute Genomics Platform"/>
            <consortium name="The Broad Institute Genome Sequencing Center for Infectious Disease"/>
            <person name="Wu L."/>
            <person name="Ma J."/>
        </authorList>
    </citation>
    <scope>NUCLEOTIDE SEQUENCE [LARGE SCALE GENOMIC DNA]</scope>
    <source>
        <strain evidence="2 3">JCM 12393</strain>
    </source>
</reference>
<feature type="signal peptide" evidence="1">
    <location>
        <begin position="1"/>
        <end position="32"/>
    </location>
</feature>
<keyword evidence="3" id="KW-1185">Reference proteome</keyword>
<dbReference type="Proteomes" id="UP001499863">
    <property type="component" value="Unassembled WGS sequence"/>
</dbReference>
<evidence type="ECO:0000313" key="3">
    <source>
        <dbReference type="Proteomes" id="UP001499863"/>
    </source>
</evidence>
<evidence type="ECO:0000256" key="1">
    <source>
        <dbReference type="SAM" id="SignalP"/>
    </source>
</evidence>
<protein>
    <submittedName>
        <fullName evidence="2">Uncharacterized protein</fullName>
    </submittedName>
</protein>
<feature type="chain" id="PRO_5045751953" evidence="1">
    <location>
        <begin position="33"/>
        <end position="88"/>
    </location>
</feature>
<gene>
    <name evidence="2" type="ORF">GCM10009639_25670</name>
</gene>